<keyword evidence="6 8" id="KW-0472">Membrane</keyword>
<evidence type="ECO:0000256" key="1">
    <source>
        <dbReference type="ARBA" id="ARBA00004141"/>
    </source>
</evidence>
<dbReference type="RefSeq" id="WP_126450934.1">
    <property type="nucleotide sequence ID" value="NZ_AP018553.1"/>
</dbReference>
<evidence type="ECO:0000313" key="11">
    <source>
        <dbReference type="EMBL" id="GGU02064.1"/>
    </source>
</evidence>
<feature type="transmembrane region" description="Helical" evidence="8">
    <location>
        <begin position="36"/>
        <end position="53"/>
    </location>
</feature>
<evidence type="ECO:0000256" key="5">
    <source>
        <dbReference type="ARBA" id="ARBA00022989"/>
    </source>
</evidence>
<dbReference type="GO" id="GO:0045436">
    <property type="term" value="F:lycopene beta cyclase activity"/>
    <property type="evidence" value="ECO:0007669"/>
    <property type="project" value="UniProtKB-ARBA"/>
</dbReference>
<dbReference type="GO" id="GO:0016872">
    <property type="term" value="F:intramolecular lyase activity"/>
    <property type="evidence" value="ECO:0007669"/>
    <property type="project" value="InterPro"/>
</dbReference>
<evidence type="ECO:0000256" key="7">
    <source>
        <dbReference type="ARBA" id="ARBA00023235"/>
    </source>
</evidence>
<reference evidence="10" key="3">
    <citation type="journal article" date="2019" name="BMC Res. Notes">
        <title>Complete genome sequence of the Sulfodiicoccus acidiphilus strain HS-1T, the first crenarchaeon that lacks polB3, isolated from an acidic hot spring in Ohwaku-dani, Hakone, Japan.</title>
        <authorList>
            <person name="Sakai H.D."/>
            <person name="Kurosawa N."/>
        </authorList>
    </citation>
    <scope>NUCLEOTIDE SEQUENCE</scope>
    <source>
        <strain evidence="10">HS-1</strain>
    </source>
</reference>
<dbReference type="GO" id="GO:0016020">
    <property type="term" value="C:membrane"/>
    <property type="evidence" value="ECO:0007669"/>
    <property type="project" value="UniProtKB-SubCell"/>
</dbReference>
<comment type="pathway">
    <text evidence="2">Carotenoid biosynthesis.</text>
</comment>
<dbReference type="Pfam" id="PF18916">
    <property type="entry name" value="Lycopene_cyc"/>
    <property type="match status" value="2"/>
</dbReference>
<feature type="domain" description="Lycopene cyclase" evidence="9">
    <location>
        <begin position="134"/>
        <end position="221"/>
    </location>
</feature>
<sequence length="242" mass="27372">MEVLAPHLAYLEVDLAIAVPGIVSCAVPALRRTRSFRALAVSSLITAALFILWDELAVKFGTWSFDARWVLPYRVGNLPVEEVLFFFVVPFSSLLFYDVLKDRLRGEFSFSKKWVLLSVGVELMMALLFREHSYTWVVLTYLALGTLISLKVDPELMKSHAFWAFVVLTYFPFLFFDYLLTAIPIVAYGKNATLGLRVGTIPIEDFIYSLAMFMFYAALYRSVSRRIANQCGETTTATTPGV</sequence>
<keyword evidence="7" id="KW-0413">Isomerase</keyword>
<feature type="transmembrane region" description="Helical" evidence="8">
    <location>
        <begin position="134"/>
        <end position="150"/>
    </location>
</feature>
<evidence type="ECO:0000256" key="4">
    <source>
        <dbReference type="ARBA" id="ARBA00022746"/>
    </source>
</evidence>
<dbReference type="KEGG" id="sacd:HS1genome_2037"/>
<evidence type="ECO:0000256" key="8">
    <source>
        <dbReference type="SAM" id="Phobius"/>
    </source>
</evidence>
<dbReference type="Proteomes" id="UP000276741">
    <property type="component" value="Chromosome"/>
</dbReference>
<evidence type="ECO:0000313" key="12">
    <source>
        <dbReference type="Proteomes" id="UP000276741"/>
    </source>
</evidence>
<dbReference type="AlphaFoldDB" id="A0A348B646"/>
<dbReference type="EMBL" id="AP018553">
    <property type="protein sequence ID" value="BBD73648.1"/>
    <property type="molecule type" value="Genomic_DNA"/>
</dbReference>
<organism evidence="10 12">
    <name type="scientific">Sulfodiicoccus acidiphilus</name>
    <dbReference type="NCBI Taxonomy" id="1670455"/>
    <lineage>
        <taxon>Archaea</taxon>
        <taxon>Thermoproteota</taxon>
        <taxon>Thermoprotei</taxon>
        <taxon>Sulfolobales</taxon>
        <taxon>Sulfolobaceae</taxon>
        <taxon>Sulfodiicoccus</taxon>
    </lineage>
</organism>
<dbReference type="GO" id="GO:0016117">
    <property type="term" value="P:carotenoid biosynthetic process"/>
    <property type="evidence" value="ECO:0007669"/>
    <property type="project" value="UniProtKB-KW"/>
</dbReference>
<reference evidence="11" key="4">
    <citation type="submission" date="2020-09" db="EMBL/GenBank/DDBJ databases">
        <authorList>
            <person name="Sun Q."/>
            <person name="Ohkuma M."/>
        </authorList>
    </citation>
    <scope>NUCLEOTIDE SEQUENCE</scope>
    <source>
        <strain evidence="11">JCM 31740</strain>
    </source>
</reference>
<accession>A0A348B646</accession>
<evidence type="ECO:0000256" key="6">
    <source>
        <dbReference type="ARBA" id="ARBA00023136"/>
    </source>
</evidence>
<keyword evidence="3 8" id="KW-0812">Transmembrane</keyword>
<dbReference type="NCBIfam" id="TIGR03462">
    <property type="entry name" value="CarR_dom_SF"/>
    <property type="match status" value="2"/>
</dbReference>
<keyword evidence="12" id="KW-1185">Reference proteome</keyword>
<keyword evidence="4" id="KW-0125">Carotenoid biosynthesis</keyword>
<evidence type="ECO:0000256" key="2">
    <source>
        <dbReference type="ARBA" id="ARBA00004829"/>
    </source>
</evidence>
<proteinExistence type="predicted"/>
<name>A0A348B646_9CREN</name>
<keyword evidence="5 8" id="KW-1133">Transmembrane helix</keyword>
<protein>
    <recommendedName>
        <fullName evidence="9">Lycopene cyclase domain-containing protein</fullName>
    </recommendedName>
</protein>
<dbReference type="EMBL" id="BMQS01000021">
    <property type="protein sequence ID" value="GGU02064.1"/>
    <property type="molecule type" value="Genomic_DNA"/>
</dbReference>
<dbReference type="InterPro" id="IPR017825">
    <property type="entry name" value="Lycopene_cyclase_dom"/>
</dbReference>
<feature type="transmembrane region" description="Helical" evidence="8">
    <location>
        <begin position="206"/>
        <end position="223"/>
    </location>
</feature>
<reference evidence="12" key="2">
    <citation type="submission" date="2018-04" db="EMBL/GenBank/DDBJ databases">
        <title>Complete genome sequence of Sulfodiicoccus acidiphilus strain HS-1.</title>
        <authorList>
            <person name="Sakai H.D."/>
            <person name="Kurosawa N."/>
        </authorList>
    </citation>
    <scope>NUCLEOTIDE SEQUENCE [LARGE SCALE GENOMIC DNA]</scope>
    <source>
        <strain evidence="12">HS-1</strain>
    </source>
</reference>
<feature type="transmembrane region" description="Helical" evidence="8">
    <location>
        <begin position="112"/>
        <end position="128"/>
    </location>
</feature>
<evidence type="ECO:0000259" key="9">
    <source>
        <dbReference type="Pfam" id="PF18916"/>
    </source>
</evidence>
<feature type="transmembrane region" description="Helical" evidence="8">
    <location>
        <begin position="162"/>
        <end position="186"/>
    </location>
</feature>
<comment type="subcellular location">
    <subcellularLocation>
        <location evidence="1">Membrane</location>
        <topology evidence="1">Multi-pass membrane protein</topology>
    </subcellularLocation>
</comment>
<dbReference type="Proteomes" id="UP000616143">
    <property type="component" value="Unassembled WGS sequence"/>
</dbReference>
<evidence type="ECO:0000256" key="3">
    <source>
        <dbReference type="ARBA" id="ARBA00022692"/>
    </source>
</evidence>
<feature type="transmembrane region" description="Helical" evidence="8">
    <location>
        <begin position="83"/>
        <end position="100"/>
    </location>
</feature>
<reference evidence="11" key="1">
    <citation type="journal article" date="2014" name="Int. J. Syst. Evol. Microbiol.">
        <title>Complete genome sequence of Corynebacterium casei LMG S-19264T (=DSM 44701T), isolated from a smear-ripened cheese.</title>
        <authorList>
            <consortium name="US DOE Joint Genome Institute (JGI-PGF)"/>
            <person name="Walter F."/>
            <person name="Albersmeier A."/>
            <person name="Kalinowski J."/>
            <person name="Ruckert C."/>
        </authorList>
    </citation>
    <scope>NUCLEOTIDE SEQUENCE</scope>
    <source>
        <strain evidence="11">JCM 31740</strain>
    </source>
</reference>
<gene>
    <name evidence="11" type="ORF">GCM10007116_18980</name>
    <name evidence="10" type="ORF">HS1genome_2037</name>
</gene>
<feature type="domain" description="Lycopene cyclase" evidence="9">
    <location>
        <begin position="10"/>
        <end position="100"/>
    </location>
</feature>
<evidence type="ECO:0000313" key="10">
    <source>
        <dbReference type="EMBL" id="BBD73648.1"/>
    </source>
</evidence>
<dbReference type="OrthoDB" id="42957at2157"/>
<dbReference type="GeneID" id="38667502"/>